<evidence type="ECO:0000313" key="2">
    <source>
        <dbReference type="Proteomes" id="UP000790709"/>
    </source>
</evidence>
<keyword evidence="1" id="KW-0371">Homeobox</keyword>
<protein>
    <submittedName>
        <fullName evidence="1">Homeobox-domain-containing protein</fullName>
    </submittedName>
</protein>
<name>A0ACB8BXA6_9AGAM</name>
<gene>
    <name evidence="1" type="ORF">BV22DRAFT_1001913</name>
</gene>
<proteinExistence type="predicted"/>
<keyword evidence="2" id="KW-1185">Reference proteome</keyword>
<accession>A0ACB8BXA6</accession>
<reference evidence="1" key="1">
    <citation type="journal article" date="2021" name="New Phytol.">
        <title>Evolutionary innovations through gain and loss of genes in the ectomycorrhizal Boletales.</title>
        <authorList>
            <person name="Wu G."/>
            <person name="Miyauchi S."/>
            <person name="Morin E."/>
            <person name="Kuo A."/>
            <person name="Drula E."/>
            <person name="Varga T."/>
            <person name="Kohler A."/>
            <person name="Feng B."/>
            <person name="Cao Y."/>
            <person name="Lipzen A."/>
            <person name="Daum C."/>
            <person name="Hundley H."/>
            <person name="Pangilinan J."/>
            <person name="Johnson J."/>
            <person name="Barry K."/>
            <person name="LaButti K."/>
            <person name="Ng V."/>
            <person name="Ahrendt S."/>
            <person name="Min B."/>
            <person name="Choi I.G."/>
            <person name="Park H."/>
            <person name="Plett J.M."/>
            <person name="Magnuson J."/>
            <person name="Spatafora J.W."/>
            <person name="Nagy L.G."/>
            <person name="Henrissat B."/>
            <person name="Grigoriev I.V."/>
            <person name="Yang Z.L."/>
            <person name="Xu J."/>
            <person name="Martin F.M."/>
        </authorList>
    </citation>
    <scope>NUCLEOTIDE SEQUENCE</scope>
    <source>
        <strain evidence="1">KUC20120723A-06</strain>
    </source>
</reference>
<evidence type="ECO:0000313" key="1">
    <source>
        <dbReference type="EMBL" id="KAH7929883.1"/>
    </source>
</evidence>
<dbReference type="Proteomes" id="UP000790709">
    <property type="component" value="Unassembled WGS sequence"/>
</dbReference>
<keyword evidence="1" id="KW-0238">DNA-binding</keyword>
<comment type="caution">
    <text evidence="1">The sequence shown here is derived from an EMBL/GenBank/DDBJ whole genome shotgun (WGS) entry which is preliminary data.</text>
</comment>
<sequence>MTSQRDDRYYGSLAKARKSPPGGESQSSGFFQTGQGGRTVLPPLSSAFPTSRSPVPGNYSSNAYLQPRSSQGRSDHSASLYGQWPNTAPQQHTTPFYEQYDSRYPAQAQNYPSYQSRNSPTLPADPHPSRKLPPLNPPSAVVRDDRWQGANYGSATAHASGYGDIRSPTAQYPAEYAPYHQQHQNTYSYPPVPDPRHHSNQLTSAQHSQQLSMGGYPAAERGLPAQVEAHGPSPYARSHTSVMGTVLTNEPAAMLAGEEPAIKKKRKRADAAQLKVLNETYDRTAFPSTEERAELARKLDMSARSVQIWFQNKRQSMRQTSRQTSTSANTSSRQSFSISSQPEEITSSYGGGSISPTTVPSQPAYLPRSTQESRSIAQVSQSPLPSHRRRSDEEADPRTKWTGHSSRY</sequence>
<organism evidence="1 2">
    <name type="scientific">Leucogyrophana mollusca</name>
    <dbReference type="NCBI Taxonomy" id="85980"/>
    <lineage>
        <taxon>Eukaryota</taxon>
        <taxon>Fungi</taxon>
        <taxon>Dikarya</taxon>
        <taxon>Basidiomycota</taxon>
        <taxon>Agaricomycotina</taxon>
        <taxon>Agaricomycetes</taxon>
        <taxon>Agaricomycetidae</taxon>
        <taxon>Boletales</taxon>
        <taxon>Boletales incertae sedis</taxon>
        <taxon>Leucogyrophana</taxon>
    </lineage>
</organism>
<dbReference type="EMBL" id="MU266337">
    <property type="protein sequence ID" value="KAH7929883.1"/>
    <property type="molecule type" value="Genomic_DNA"/>
</dbReference>